<dbReference type="AlphaFoldDB" id="A0AAI8YL03"/>
<comment type="caution">
    <text evidence="1">The sequence shown here is derived from an EMBL/GenBank/DDBJ whole genome shotgun (WGS) entry which is preliminary data.</text>
</comment>
<sequence>MTTPTLHTSTDQNADFLKRFSSFENKKRQHPKPLSLEEHVQFRTRAKSVKYVRPKLSEGTEINIGGILGKWKRFCKELLKTEDWRTVIKTIEVSTIIDFCLHICESDRVKAQESLKQYFRRFQQLYTSQTGNFMNRNDAHLVYAYMHAVLVPLYRLRPPNTNKPVLGVEALHSILTFNIAYDPAIQPLERQRIQLSGCYQLLCYTGVRPAELVCNERKKPKDGTVEEIFGINGVSSICTDSRLINSTGQGELDENEVEEIPDKGEGEVGVSKNRGEQQVERGRPKALCYEDILLMIVRHPESGRPIPAMAIKFVHHKGCDNKPRPTIFYFTPTRKLIFCPVSLMIGIALDDCAFDAPSLVDASSVMKVKPWGPMQCIPLRWKESMRRKAVFRRIKGAELSDDEAMVYAKLRDDMGEQSLNAGFEERWTPKFCRRGAGNAVNGDAPDSIRDQMMRHDPKFATFHGAYQNHNLQFDSQNAFLEEEKQVQLFKLFAHVSISRDPRAVRDMVPEDVWSNLPPDPEISELEELRAELKGGQHRLVGNEHEAKIRQLTYTISLKRTNRDKLVVKKYREDYFYNGPTRDIERQAWGEEEDEYVEPKLDLDIPERARLAELLCHQPEHWSEERISEARVEVIDLYAALW</sequence>
<keyword evidence="2" id="KW-1185">Reference proteome</keyword>
<dbReference type="Proteomes" id="UP001295740">
    <property type="component" value="Unassembled WGS sequence"/>
</dbReference>
<dbReference type="PANTHER" id="PTHR37535:SF2">
    <property type="entry name" value="FINGER DOMAIN PROTEIN, PUTATIVE (AFU_ORTHOLOGUE AFUA_6G09300)-RELATED"/>
    <property type="match status" value="1"/>
</dbReference>
<evidence type="ECO:0000313" key="1">
    <source>
        <dbReference type="EMBL" id="CAJ2508583.1"/>
    </source>
</evidence>
<gene>
    <name evidence="1" type="ORF">KHLLAP_LOCUS9051</name>
</gene>
<dbReference type="InterPro" id="IPR021842">
    <property type="entry name" value="DUF3435"/>
</dbReference>
<proteinExistence type="predicted"/>
<dbReference type="PANTHER" id="PTHR37535">
    <property type="entry name" value="FLUG DOMAIN PROTEIN"/>
    <property type="match status" value="1"/>
</dbReference>
<protein>
    <submittedName>
        <fullName evidence="1">Uu.00g136090.m01.CDS01</fullName>
    </submittedName>
</protein>
<dbReference type="EMBL" id="CAUWAG010000012">
    <property type="protein sequence ID" value="CAJ2508583.1"/>
    <property type="molecule type" value="Genomic_DNA"/>
</dbReference>
<organism evidence="1 2">
    <name type="scientific">Anthostomella pinea</name>
    <dbReference type="NCBI Taxonomy" id="933095"/>
    <lineage>
        <taxon>Eukaryota</taxon>
        <taxon>Fungi</taxon>
        <taxon>Dikarya</taxon>
        <taxon>Ascomycota</taxon>
        <taxon>Pezizomycotina</taxon>
        <taxon>Sordariomycetes</taxon>
        <taxon>Xylariomycetidae</taxon>
        <taxon>Xylariales</taxon>
        <taxon>Xylariaceae</taxon>
        <taxon>Anthostomella</taxon>
    </lineage>
</organism>
<accession>A0AAI8YL03</accession>
<reference evidence="1" key="1">
    <citation type="submission" date="2023-10" db="EMBL/GenBank/DDBJ databases">
        <authorList>
            <person name="Hackl T."/>
        </authorList>
    </citation>
    <scope>NUCLEOTIDE SEQUENCE</scope>
</reference>
<name>A0AAI8YL03_9PEZI</name>
<evidence type="ECO:0000313" key="2">
    <source>
        <dbReference type="Proteomes" id="UP001295740"/>
    </source>
</evidence>
<dbReference type="Pfam" id="PF11917">
    <property type="entry name" value="DUF3435"/>
    <property type="match status" value="1"/>
</dbReference>